<feature type="region of interest" description="Disordered" evidence="1">
    <location>
        <begin position="72"/>
        <end position="92"/>
    </location>
</feature>
<accession>A0A160TJG4</accession>
<dbReference type="EMBL" id="CZQE01000102">
    <property type="protein sequence ID" value="CUS43977.1"/>
    <property type="molecule type" value="Genomic_DNA"/>
</dbReference>
<gene>
    <name evidence="2" type="ORF">MGWOODY_Smn2506</name>
</gene>
<evidence type="ECO:0000313" key="2">
    <source>
        <dbReference type="EMBL" id="CUS43977.1"/>
    </source>
</evidence>
<dbReference type="AlphaFoldDB" id="A0A160TJG4"/>
<name>A0A160TJG4_9ZZZZ</name>
<organism evidence="2">
    <name type="scientific">hydrothermal vent metagenome</name>
    <dbReference type="NCBI Taxonomy" id="652676"/>
    <lineage>
        <taxon>unclassified sequences</taxon>
        <taxon>metagenomes</taxon>
        <taxon>ecological metagenomes</taxon>
    </lineage>
</organism>
<evidence type="ECO:0000256" key="1">
    <source>
        <dbReference type="SAM" id="MobiDB-lite"/>
    </source>
</evidence>
<protein>
    <submittedName>
        <fullName evidence="2">Uncharacterized protein</fullName>
    </submittedName>
</protein>
<proteinExistence type="predicted"/>
<sequence length="92" mass="8708">MGNNIDDALARLSSATPHEGLAGLEDRVLGAISSQPASGLGTGATLAATGLALVLGLVSNVIPSSAARAAPALSPLGAPSPLAPSALLGGTQ</sequence>
<reference evidence="2" key="1">
    <citation type="submission" date="2015-10" db="EMBL/GenBank/DDBJ databases">
        <authorList>
            <person name="Gilbert D.G."/>
        </authorList>
    </citation>
    <scope>NUCLEOTIDE SEQUENCE</scope>
</reference>